<feature type="domain" description="O-acyltransferase WSD1 C-terminal" evidence="2">
    <location>
        <begin position="558"/>
        <end position="698"/>
    </location>
</feature>
<dbReference type="STRING" id="7375.A0A0L0BZT3"/>
<dbReference type="OMA" id="APDHTII"/>
<comment type="caution">
    <text evidence="3">The sequence shown here is derived from an EMBL/GenBank/DDBJ whole genome shotgun (WGS) entry which is preliminary data.</text>
</comment>
<dbReference type="EMBL" id="JRES01001109">
    <property type="protein sequence ID" value="KNC25496.1"/>
    <property type="molecule type" value="Genomic_DNA"/>
</dbReference>
<evidence type="ECO:0000313" key="4">
    <source>
        <dbReference type="Proteomes" id="UP000037069"/>
    </source>
</evidence>
<evidence type="ECO:0000256" key="1">
    <source>
        <dbReference type="SAM" id="Phobius"/>
    </source>
</evidence>
<dbReference type="PANTHER" id="PTHR31650:SF23">
    <property type="entry name" value="GH11223P"/>
    <property type="match status" value="1"/>
</dbReference>
<evidence type="ECO:0000259" key="2">
    <source>
        <dbReference type="Pfam" id="PF06974"/>
    </source>
</evidence>
<organism evidence="3 4">
    <name type="scientific">Lucilia cuprina</name>
    <name type="common">Green bottle fly</name>
    <name type="synonym">Australian sheep blowfly</name>
    <dbReference type="NCBI Taxonomy" id="7375"/>
    <lineage>
        <taxon>Eukaryota</taxon>
        <taxon>Metazoa</taxon>
        <taxon>Ecdysozoa</taxon>
        <taxon>Arthropoda</taxon>
        <taxon>Hexapoda</taxon>
        <taxon>Insecta</taxon>
        <taxon>Pterygota</taxon>
        <taxon>Neoptera</taxon>
        <taxon>Endopterygota</taxon>
        <taxon>Diptera</taxon>
        <taxon>Brachycera</taxon>
        <taxon>Muscomorpha</taxon>
        <taxon>Oestroidea</taxon>
        <taxon>Calliphoridae</taxon>
        <taxon>Luciliinae</taxon>
        <taxon>Lucilia</taxon>
    </lineage>
</organism>
<dbReference type="GO" id="GO:0019432">
    <property type="term" value="P:triglyceride biosynthetic process"/>
    <property type="evidence" value="ECO:0007669"/>
    <property type="project" value="TreeGrafter"/>
</dbReference>
<keyword evidence="1" id="KW-0472">Membrane</keyword>
<accession>A0A0L0BZT3</accession>
<dbReference type="OrthoDB" id="8196708at2759"/>
<gene>
    <name evidence="3" type="ORF">FF38_05162</name>
</gene>
<dbReference type="PANTHER" id="PTHR31650">
    <property type="entry name" value="O-ACYLTRANSFERASE (WSD1-LIKE) FAMILY PROTEIN"/>
    <property type="match status" value="1"/>
</dbReference>
<proteinExistence type="predicted"/>
<evidence type="ECO:0000313" key="3">
    <source>
        <dbReference type="EMBL" id="KNC25496.1"/>
    </source>
</evidence>
<dbReference type="Proteomes" id="UP000037069">
    <property type="component" value="Unassembled WGS sequence"/>
</dbReference>
<dbReference type="GO" id="GO:0008374">
    <property type="term" value="F:O-acyltransferase activity"/>
    <property type="evidence" value="ECO:0007669"/>
    <property type="project" value="InterPro"/>
</dbReference>
<reference evidence="3 4" key="1">
    <citation type="journal article" date="2015" name="Nat. Commun.">
        <title>Lucilia cuprina genome unlocks parasitic fly biology to underpin future interventions.</title>
        <authorList>
            <person name="Anstead C.A."/>
            <person name="Korhonen P.K."/>
            <person name="Young N.D."/>
            <person name="Hall R.S."/>
            <person name="Jex A.R."/>
            <person name="Murali S.C."/>
            <person name="Hughes D.S."/>
            <person name="Lee S.F."/>
            <person name="Perry T."/>
            <person name="Stroehlein A.J."/>
            <person name="Ansell B.R."/>
            <person name="Breugelmans B."/>
            <person name="Hofmann A."/>
            <person name="Qu J."/>
            <person name="Dugan S."/>
            <person name="Lee S.L."/>
            <person name="Chao H."/>
            <person name="Dinh H."/>
            <person name="Han Y."/>
            <person name="Doddapaneni H.V."/>
            <person name="Worley K.C."/>
            <person name="Muzny D.M."/>
            <person name="Ioannidis P."/>
            <person name="Waterhouse R.M."/>
            <person name="Zdobnov E.M."/>
            <person name="James P.J."/>
            <person name="Bagnall N.H."/>
            <person name="Kotze A.C."/>
            <person name="Gibbs R.A."/>
            <person name="Richards S."/>
            <person name="Batterham P."/>
            <person name="Gasser R.B."/>
        </authorList>
    </citation>
    <scope>NUCLEOTIDE SEQUENCE [LARGE SCALE GENOMIC DNA]</scope>
    <source>
        <strain evidence="3 4">LS</strain>
        <tissue evidence="3">Full body</tissue>
    </source>
</reference>
<dbReference type="InterPro" id="IPR009721">
    <property type="entry name" value="O-acyltransferase_WSD1_C"/>
</dbReference>
<dbReference type="InterPro" id="IPR045034">
    <property type="entry name" value="O-acyltransferase_WSD1-like"/>
</dbReference>
<sequence length="700" mass="81458">MGKILNETKYFLKTLVCFLAACLLVPIILLTFIFVHYSNELVNYVLSIKYPQISISKTKKIRSLIDTRRNAGIFNFLIQVKGPCDFVQIKRYYEEHLTSAREKTGQLKFPKLRQQLVNCWGHYGWVKDTSSFNLNNHILLNTSPHRGYAVNDSNIQDFISDLVTKYIPSDLPQWQVIVIPTSTKASTSQEENNDEYDQDEHYYILLKIHHLIIADEDDLHISEMLMLKDDSDKPIVEIGGVTRRNSKLNNISSFIRKPHHIENLFRHICMVILNQWNKFIYEFESLETPDGVIDLKITTLSQLLSVLLIIAVNVFVNYWKIMSSKRKTKSLRKHHPEMEGRYKIITKLVAKEVNKRHLSWKVATDAVSNSLQLTNLTKTWAKIMWQINVSSIMSIPYNVYLELFAMRELIFKGETRLITTYSSRLSIYVPLLIYAQMEFIKICYEIFKAPVNIYEELVQYPSKEENKLHKMSYSGRKIVSFTKSIDGKQLQKRLTFNDEIRESDYILACLSAAIYDYFQYYNKEVPVPKMLNTTCRTMGKGYLTDNLGDKTDFIGGVVFLQLPLKVPDRDHAKQIHSIIEQIRRKQIMIYLASMGQTKYDMLTSIFPSVLTKICINYFSSNFPVTITEIHGENSEFQTLWGQKVDDVLLFRPPQSKTCLSLNIHRFGDKFRLAVMADTQLGPEHSIITRSFENYMETISI</sequence>
<feature type="transmembrane region" description="Helical" evidence="1">
    <location>
        <begin position="12"/>
        <end position="37"/>
    </location>
</feature>
<protein>
    <recommendedName>
        <fullName evidence="2">O-acyltransferase WSD1 C-terminal domain-containing protein</fullName>
    </recommendedName>
</protein>
<dbReference type="AlphaFoldDB" id="A0A0L0BZT3"/>
<keyword evidence="1" id="KW-0812">Transmembrane</keyword>
<keyword evidence="1" id="KW-1133">Transmembrane helix</keyword>
<keyword evidence="4" id="KW-1185">Reference proteome</keyword>
<name>A0A0L0BZT3_LUCCU</name>
<dbReference type="Pfam" id="PF06974">
    <property type="entry name" value="WS_DGAT_C"/>
    <property type="match status" value="1"/>
</dbReference>
<dbReference type="GO" id="GO:0005886">
    <property type="term" value="C:plasma membrane"/>
    <property type="evidence" value="ECO:0007669"/>
    <property type="project" value="TreeGrafter"/>
</dbReference>